<evidence type="ECO:0000313" key="2">
    <source>
        <dbReference type="Proteomes" id="UP000324222"/>
    </source>
</evidence>
<keyword evidence="2" id="KW-1185">Reference proteome</keyword>
<reference evidence="1 2" key="1">
    <citation type="submission" date="2019-05" db="EMBL/GenBank/DDBJ databases">
        <title>Another draft genome of Portunus trituberculatus and its Hox gene families provides insights of decapod evolution.</title>
        <authorList>
            <person name="Jeong J.-H."/>
            <person name="Song I."/>
            <person name="Kim S."/>
            <person name="Choi T."/>
            <person name="Kim D."/>
            <person name="Ryu S."/>
            <person name="Kim W."/>
        </authorList>
    </citation>
    <scope>NUCLEOTIDE SEQUENCE [LARGE SCALE GENOMIC DNA]</scope>
    <source>
        <tissue evidence="1">Muscle</tissue>
    </source>
</reference>
<name>A0A5B7CPP9_PORTR</name>
<dbReference type="AlphaFoldDB" id="A0A5B7CPP9"/>
<sequence length="64" mass="7296">MESIVRGQLSEFRGRARTKDVENARSEELMEKYSGTKLNTIILLFQASSPDQSTDCPLQQKLLH</sequence>
<dbReference type="EMBL" id="VSRR010000175">
    <property type="protein sequence ID" value="MPC11662.1"/>
    <property type="molecule type" value="Genomic_DNA"/>
</dbReference>
<protein>
    <submittedName>
        <fullName evidence="1">Uncharacterized protein</fullName>
    </submittedName>
</protein>
<comment type="caution">
    <text evidence="1">The sequence shown here is derived from an EMBL/GenBank/DDBJ whole genome shotgun (WGS) entry which is preliminary data.</text>
</comment>
<dbReference type="Proteomes" id="UP000324222">
    <property type="component" value="Unassembled WGS sequence"/>
</dbReference>
<proteinExistence type="predicted"/>
<accession>A0A5B7CPP9</accession>
<gene>
    <name evidence="1" type="ORF">E2C01_004333</name>
</gene>
<evidence type="ECO:0000313" key="1">
    <source>
        <dbReference type="EMBL" id="MPC11662.1"/>
    </source>
</evidence>
<organism evidence="1 2">
    <name type="scientific">Portunus trituberculatus</name>
    <name type="common">Swimming crab</name>
    <name type="synonym">Neptunus trituberculatus</name>
    <dbReference type="NCBI Taxonomy" id="210409"/>
    <lineage>
        <taxon>Eukaryota</taxon>
        <taxon>Metazoa</taxon>
        <taxon>Ecdysozoa</taxon>
        <taxon>Arthropoda</taxon>
        <taxon>Crustacea</taxon>
        <taxon>Multicrustacea</taxon>
        <taxon>Malacostraca</taxon>
        <taxon>Eumalacostraca</taxon>
        <taxon>Eucarida</taxon>
        <taxon>Decapoda</taxon>
        <taxon>Pleocyemata</taxon>
        <taxon>Brachyura</taxon>
        <taxon>Eubrachyura</taxon>
        <taxon>Portunoidea</taxon>
        <taxon>Portunidae</taxon>
        <taxon>Portuninae</taxon>
        <taxon>Portunus</taxon>
    </lineage>
</organism>